<proteinExistence type="predicted"/>
<dbReference type="AlphaFoldDB" id="A0A556MY44"/>
<reference evidence="2 3" key="1">
    <citation type="submission" date="2019-07" db="EMBL/GenBank/DDBJ databases">
        <authorList>
            <person name="Huq M.A."/>
        </authorList>
    </citation>
    <scope>NUCLEOTIDE SEQUENCE [LARGE SCALE GENOMIC DNA]</scope>
    <source>
        <strain evidence="2 3">MAH-3</strain>
    </source>
</reference>
<evidence type="ECO:0000313" key="3">
    <source>
        <dbReference type="Proteomes" id="UP000316008"/>
    </source>
</evidence>
<keyword evidence="3" id="KW-1185">Reference proteome</keyword>
<organism evidence="2 3">
    <name type="scientific">Fluviicola chungangensis</name>
    <dbReference type="NCBI Taxonomy" id="2597671"/>
    <lineage>
        <taxon>Bacteria</taxon>
        <taxon>Pseudomonadati</taxon>
        <taxon>Bacteroidota</taxon>
        <taxon>Flavobacteriia</taxon>
        <taxon>Flavobacteriales</taxon>
        <taxon>Crocinitomicaceae</taxon>
        <taxon>Fluviicola</taxon>
    </lineage>
</organism>
<protein>
    <submittedName>
        <fullName evidence="2">Uncharacterized protein</fullName>
    </submittedName>
</protein>
<feature type="region of interest" description="Disordered" evidence="1">
    <location>
        <begin position="23"/>
        <end position="64"/>
    </location>
</feature>
<accession>A0A556MY44</accession>
<dbReference type="PROSITE" id="PS51257">
    <property type="entry name" value="PROKAR_LIPOPROTEIN"/>
    <property type="match status" value="1"/>
</dbReference>
<dbReference type="RefSeq" id="WP_144332958.1">
    <property type="nucleotide sequence ID" value="NZ_VLPL01000004.1"/>
</dbReference>
<feature type="compositionally biased region" description="Basic and acidic residues" evidence="1">
    <location>
        <begin position="36"/>
        <end position="64"/>
    </location>
</feature>
<comment type="caution">
    <text evidence="2">The sequence shown here is derived from an EMBL/GenBank/DDBJ whole genome shotgun (WGS) entry which is preliminary data.</text>
</comment>
<dbReference type="Proteomes" id="UP000316008">
    <property type="component" value="Unassembled WGS sequence"/>
</dbReference>
<sequence>MKHYKTPAAILFTTLLFSCGDNQEERKIPESPVESHPSHEAPKPEVGTKELKKPTEDTHVQNTRTEDKLIVKVWNLSEVKALSDKVERESKGKRHLVGRISSFPSDDQEYYGISISEDNGEALATYFEFRIYPDNSIYYYDVVEDRELTLKEWRTQKN</sequence>
<evidence type="ECO:0000256" key="1">
    <source>
        <dbReference type="SAM" id="MobiDB-lite"/>
    </source>
</evidence>
<dbReference type="EMBL" id="VLPL01000004">
    <property type="protein sequence ID" value="TSJ44844.1"/>
    <property type="molecule type" value="Genomic_DNA"/>
</dbReference>
<name>A0A556MY44_9FLAO</name>
<dbReference type="OrthoDB" id="770741at2"/>
<gene>
    <name evidence="2" type="ORF">FO442_09605</name>
</gene>
<evidence type="ECO:0000313" key="2">
    <source>
        <dbReference type="EMBL" id="TSJ44844.1"/>
    </source>
</evidence>